<dbReference type="InterPro" id="IPR050693">
    <property type="entry name" value="Hsp70_NEF-Inhibitors"/>
</dbReference>
<dbReference type="PANTHER" id="PTHR19316:SF18">
    <property type="entry name" value="HSP70-BINDING PROTEIN 1"/>
    <property type="match status" value="1"/>
</dbReference>
<dbReference type="AlphaFoldDB" id="A0A9Q0LJJ3"/>
<dbReference type="GO" id="GO:0000774">
    <property type="term" value="F:adenyl-nucleotide exchange factor activity"/>
    <property type="evidence" value="ECO:0007669"/>
    <property type="project" value="TreeGrafter"/>
</dbReference>
<keyword evidence="4" id="KW-1185">Reference proteome</keyword>
<protein>
    <submittedName>
        <fullName evidence="3">Protein folding regulator</fullName>
    </submittedName>
</protein>
<dbReference type="InterPro" id="IPR013918">
    <property type="entry name" value="Nucleotide_exch_fac_Fes1"/>
</dbReference>
<keyword evidence="1" id="KW-0677">Repeat</keyword>
<feature type="domain" description="Nucleotide exchange factor Fes1" evidence="2">
    <location>
        <begin position="1"/>
        <end position="87"/>
    </location>
</feature>
<dbReference type="Gene3D" id="1.25.10.10">
    <property type="entry name" value="Leucine-rich Repeat Variant"/>
    <property type="match status" value="1"/>
</dbReference>
<dbReference type="Proteomes" id="UP001149090">
    <property type="component" value="Unassembled WGS sequence"/>
</dbReference>
<dbReference type="InterPro" id="IPR011989">
    <property type="entry name" value="ARM-like"/>
</dbReference>
<dbReference type="Pfam" id="PF08609">
    <property type="entry name" value="Fes1"/>
    <property type="match status" value="1"/>
</dbReference>
<accession>A0A9Q0LJJ3</accession>
<dbReference type="InterPro" id="IPR016024">
    <property type="entry name" value="ARM-type_fold"/>
</dbReference>
<reference evidence="3" key="1">
    <citation type="submission" date="2022-10" db="EMBL/GenBank/DDBJ databases">
        <title>Novel sulphate-reducing endosymbionts in the free-living metamonad Anaeramoeba.</title>
        <authorList>
            <person name="Jerlstrom-Hultqvist J."/>
            <person name="Cepicka I."/>
            <person name="Gallot-Lavallee L."/>
            <person name="Salas-Leiva D."/>
            <person name="Curtis B.A."/>
            <person name="Zahonova K."/>
            <person name="Pipaliya S."/>
            <person name="Dacks J."/>
            <person name="Roger A.J."/>
        </authorList>
    </citation>
    <scope>NUCLEOTIDE SEQUENCE</scope>
    <source>
        <strain evidence="3">BMAN</strain>
    </source>
</reference>
<evidence type="ECO:0000313" key="3">
    <source>
        <dbReference type="EMBL" id="KAJ5072335.1"/>
    </source>
</evidence>
<evidence type="ECO:0000313" key="4">
    <source>
        <dbReference type="Proteomes" id="UP001149090"/>
    </source>
</evidence>
<name>A0A9Q0LJJ3_ANAIG</name>
<dbReference type="SUPFAM" id="SSF48371">
    <property type="entry name" value="ARM repeat"/>
    <property type="match status" value="1"/>
</dbReference>
<comment type="caution">
    <text evidence="3">The sequence shown here is derived from an EMBL/GenBank/DDBJ whole genome shotgun (WGS) entry which is preliminary data.</text>
</comment>
<sequence length="318" mass="37051">MEDLLKWSLANSNEQNLNEIQNQMSEEEWKLKKQIFNEVMSNLIVDETEEMKKCIEKLKTEKETSIINDNLESLQEFVENIDNANNLDKLGGVDIVANFLNAEDPTIKSNALYVIGTCAKNNIDFQNLLLNKKNILDHFISSLKSKAQNVQTRAISATSAFVENNYQAQKWFLSNQVLELMIDFLSNGIYYQKMRIFFFFYQLVQEKKPEISFQKIFGESKFLIEVVAKLVNNVAFFKSLKNENQNENQNEKFEEFDFLEKMLLFIQSLIEENEENIQVFKKTQIVGDLQLIAKDEEIVEEIRNIAFQISEKIGSSKN</sequence>
<evidence type="ECO:0000256" key="1">
    <source>
        <dbReference type="ARBA" id="ARBA00022737"/>
    </source>
</evidence>
<evidence type="ECO:0000259" key="2">
    <source>
        <dbReference type="Pfam" id="PF08609"/>
    </source>
</evidence>
<dbReference type="OrthoDB" id="10250458at2759"/>
<dbReference type="PANTHER" id="PTHR19316">
    <property type="entry name" value="PROTEIN FOLDING REGULATOR"/>
    <property type="match status" value="1"/>
</dbReference>
<dbReference type="GO" id="GO:0005783">
    <property type="term" value="C:endoplasmic reticulum"/>
    <property type="evidence" value="ECO:0007669"/>
    <property type="project" value="TreeGrafter"/>
</dbReference>
<organism evidence="3 4">
    <name type="scientific">Anaeramoeba ignava</name>
    <name type="common">Anaerobic marine amoeba</name>
    <dbReference type="NCBI Taxonomy" id="1746090"/>
    <lineage>
        <taxon>Eukaryota</taxon>
        <taxon>Metamonada</taxon>
        <taxon>Anaeramoebidae</taxon>
        <taxon>Anaeramoeba</taxon>
    </lineage>
</organism>
<gene>
    <name evidence="3" type="ORF">M0811_01349</name>
</gene>
<proteinExistence type="predicted"/>
<dbReference type="EMBL" id="JAPDFW010000081">
    <property type="protein sequence ID" value="KAJ5072335.1"/>
    <property type="molecule type" value="Genomic_DNA"/>
</dbReference>